<dbReference type="STRING" id="1389489.O159_17980"/>
<dbReference type="InterPro" id="IPR036291">
    <property type="entry name" value="NAD(P)-bd_dom_sf"/>
</dbReference>
<keyword evidence="2" id="KW-1185">Reference proteome</keyword>
<dbReference type="SUPFAM" id="SSF51735">
    <property type="entry name" value="NAD(P)-binding Rossmann-fold domains"/>
    <property type="match status" value="1"/>
</dbReference>
<sequence length="74" mass="7891">MIGAGARSGIALHAVELGDGAIVAVADPSETARERAAERFGSPLIVSGHRELIAAVAAFTILQFRMQKRWVNYV</sequence>
<evidence type="ECO:0000313" key="2">
    <source>
        <dbReference type="Proteomes" id="UP000016743"/>
    </source>
</evidence>
<reference evidence="1 2" key="1">
    <citation type="journal article" date="2013" name="Genome Announc.">
        <title>Complete Genome Sequence of Leifsonia xyli subsp. cynodontis Strain DSM46306, a Gram-Positive Bacterial Pathogen of Grasses.</title>
        <authorList>
            <person name="Monteiro-Vitorello C.B."/>
            <person name="Zerillo M.M."/>
            <person name="Van Sluys M.A."/>
            <person name="Camargo L.E."/>
            <person name="Kitajima J.P."/>
        </authorList>
    </citation>
    <scope>NUCLEOTIDE SEQUENCE [LARGE SCALE GENOMIC DNA]</scope>
    <source>
        <strain evidence="1 2">DSM 46306</strain>
    </source>
</reference>
<dbReference type="Proteomes" id="UP000016743">
    <property type="component" value="Chromosome"/>
</dbReference>
<dbReference type="Gene3D" id="3.40.50.720">
    <property type="entry name" value="NAD(P)-binding Rossmann-like Domain"/>
    <property type="match status" value="1"/>
</dbReference>
<evidence type="ECO:0000313" key="1">
    <source>
        <dbReference type="EMBL" id="AGW41834.1"/>
    </source>
</evidence>
<dbReference type="AlphaFoldDB" id="U3P8N2"/>
<protein>
    <submittedName>
        <fullName evidence="1">Uncharacterized protein</fullName>
    </submittedName>
</protein>
<dbReference type="KEGG" id="lxy:O159_17980"/>
<gene>
    <name evidence="1" type="ORF">O159_17980</name>
</gene>
<proteinExistence type="predicted"/>
<organism evidence="1 2">
    <name type="scientific">Leifsonia xyli subsp. cynodontis DSM 46306</name>
    <dbReference type="NCBI Taxonomy" id="1389489"/>
    <lineage>
        <taxon>Bacteria</taxon>
        <taxon>Bacillati</taxon>
        <taxon>Actinomycetota</taxon>
        <taxon>Actinomycetes</taxon>
        <taxon>Micrococcales</taxon>
        <taxon>Microbacteriaceae</taxon>
        <taxon>Leifsonia</taxon>
    </lineage>
</organism>
<name>U3P8N2_LEIXC</name>
<dbReference type="PATRIC" id="fig|1389489.3.peg.1731"/>
<dbReference type="HOGENOM" id="CLU_2683345_0_0_11"/>
<dbReference type="EMBL" id="CP006734">
    <property type="protein sequence ID" value="AGW41834.1"/>
    <property type="molecule type" value="Genomic_DNA"/>
</dbReference>
<accession>U3P8N2</accession>